<dbReference type="AlphaFoldDB" id="A0ABD0LZP2"/>
<protein>
    <submittedName>
        <fullName evidence="2">Uncharacterized protein</fullName>
    </submittedName>
</protein>
<evidence type="ECO:0000313" key="2">
    <source>
        <dbReference type="EMBL" id="KAK7504726.1"/>
    </source>
</evidence>
<name>A0ABD0LZP2_9CAEN</name>
<sequence>MILHLRNCKFRFSLSAKCHHSLHTRPVSKSDVISVFRSMPEEDEEYQENNPDSQTSGGGVKPQWTPVPVNSHLHASRMTPTGPMADLRLSEAEMKSR</sequence>
<dbReference type="EMBL" id="JACVVK020000014">
    <property type="protein sequence ID" value="KAK7504726.1"/>
    <property type="molecule type" value="Genomic_DNA"/>
</dbReference>
<accession>A0ABD0LZP2</accession>
<feature type="region of interest" description="Disordered" evidence="1">
    <location>
        <begin position="38"/>
        <end position="97"/>
    </location>
</feature>
<evidence type="ECO:0000256" key="1">
    <source>
        <dbReference type="SAM" id="MobiDB-lite"/>
    </source>
</evidence>
<dbReference type="Proteomes" id="UP001519460">
    <property type="component" value="Unassembled WGS sequence"/>
</dbReference>
<reference evidence="2 3" key="1">
    <citation type="journal article" date="2023" name="Sci. Data">
        <title>Genome assembly of the Korean intertidal mud-creeper Batillaria attramentaria.</title>
        <authorList>
            <person name="Patra A.K."/>
            <person name="Ho P.T."/>
            <person name="Jun S."/>
            <person name="Lee S.J."/>
            <person name="Kim Y."/>
            <person name="Won Y.J."/>
        </authorList>
    </citation>
    <scope>NUCLEOTIDE SEQUENCE [LARGE SCALE GENOMIC DNA]</scope>
    <source>
        <strain evidence="2">Wonlab-2016</strain>
    </source>
</reference>
<gene>
    <name evidence="2" type="ORF">BaRGS_00004212</name>
</gene>
<feature type="compositionally biased region" description="Basic and acidic residues" evidence="1">
    <location>
        <begin position="88"/>
        <end position="97"/>
    </location>
</feature>
<evidence type="ECO:0000313" key="3">
    <source>
        <dbReference type="Proteomes" id="UP001519460"/>
    </source>
</evidence>
<feature type="non-terminal residue" evidence="2">
    <location>
        <position position="97"/>
    </location>
</feature>
<comment type="caution">
    <text evidence="2">The sequence shown here is derived from an EMBL/GenBank/DDBJ whole genome shotgun (WGS) entry which is preliminary data.</text>
</comment>
<proteinExistence type="predicted"/>
<organism evidence="2 3">
    <name type="scientific">Batillaria attramentaria</name>
    <dbReference type="NCBI Taxonomy" id="370345"/>
    <lineage>
        <taxon>Eukaryota</taxon>
        <taxon>Metazoa</taxon>
        <taxon>Spiralia</taxon>
        <taxon>Lophotrochozoa</taxon>
        <taxon>Mollusca</taxon>
        <taxon>Gastropoda</taxon>
        <taxon>Caenogastropoda</taxon>
        <taxon>Sorbeoconcha</taxon>
        <taxon>Cerithioidea</taxon>
        <taxon>Batillariidae</taxon>
        <taxon>Batillaria</taxon>
    </lineage>
</organism>
<keyword evidence="3" id="KW-1185">Reference proteome</keyword>